<dbReference type="HOGENOM" id="CLU_041527_1_1_12"/>
<evidence type="ECO:0000313" key="4">
    <source>
        <dbReference type="Proteomes" id="UP000009223"/>
    </source>
</evidence>
<dbReference type="AlphaFoldDB" id="F5YIA1"/>
<dbReference type="EMBL" id="CP001843">
    <property type="protein sequence ID" value="AEF84643.1"/>
    <property type="molecule type" value="Genomic_DNA"/>
</dbReference>
<reference evidence="4" key="1">
    <citation type="submission" date="2009-12" db="EMBL/GenBank/DDBJ databases">
        <title>Complete sequence of Treponema primitia strain ZAS-2.</title>
        <authorList>
            <person name="Tetu S.G."/>
            <person name="Matson E."/>
            <person name="Ren Q."/>
            <person name="Seshadri R."/>
            <person name="Elbourne L."/>
            <person name="Hassan K.A."/>
            <person name="Durkin A."/>
            <person name="Radune D."/>
            <person name="Mohamoud Y."/>
            <person name="Shay R."/>
            <person name="Jin S."/>
            <person name="Zhang X."/>
            <person name="Lucey K."/>
            <person name="Ballor N.R."/>
            <person name="Ottesen E."/>
            <person name="Rosenthal R."/>
            <person name="Allen A."/>
            <person name="Leadbetter J.R."/>
            <person name="Paulsen I.T."/>
        </authorList>
    </citation>
    <scope>NUCLEOTIDE SEQUENCE [LARGE SCALE GENOMIC DNA]</scope>
    <source>
        <strain evidence="4">ATCC BAA-887 / DSM 12427 / ZAS-2</strain>
    </source>
</reference>
<dbReference type="eggNOG" id="COG1373">
    <property type="taxonomic scope" value="Bacteria"/>
</dbReference>
<dbReference type="STRING" id="545694.TREPR_3574"/>
<feature type="domain" description="DUF4143" evidence="2">
    <location>
        <begin position="202"/>
        <end position="349"/>
    </location>
</feature>
<dbReference type="SUPFAM" id="SSF52540">
    <property type="entry name" value="P-loop containing nucleoside triphosphate hydrolases"/>
    <property type="match status" value="1"/>
</dbReference>
<protein>
    <submittedName>
        <fullName evidence="3">ATPase</fullName>
    </submittedName>
</protein>
<sequence length="405" mass="47364">MLRRKVFWERVKPFVGTELIKVITGIRRCGKSVMLELIKEELRDQGVNPGNFISLNFEDLANRQFCTAEALNEHLEKAIVPLEGRVYLFLDEVQEVAEWERCINSLRVKYTVDIYITGSNAKLLSGELATYLAGRYVEIAITPFSFTEFTELYRTLEPELSVADAFQHFIVFGGMPFLHNLQYKAEPSYQYLRDVYNSVILKDIVKRNHIRDVDLLDRIILYVVANAGRPFSATSISRYFKHEGRITAPETILNYLRACEDAFLFHRIHRQDLMGKKILTVYEKYYLSDHGLREAVYGENKRDIGLILENIVCMELLRRGYTLTFGTIHDKEIDFVAERRRERIYIQVAYLLASEETVNREFSPLLKIRDNYPKYVLSMDEFDMSRDGILHRNIRDFLMDQGDVS</sequence>
<evidence type="ECO:0000313" key="3">
    <source>
        <dbReference type="EMBL" id="AEF84643.1"/>
    </source>
</evidence>
<reference evidence="3 4" key="2">
    <citation type="journal article" date="2011" name="ISME J.">
        <title>RNA-seq reveals cooperative metabolic interactions between two termite-gut spirochete species in co-culture.</title>
        <authorList>
            <person name="Rosenthal A.Z."/>
            <person name="Matson E.G."/>
            <person name="Eldar A."/>
            <person name="Leadbetter J.R."/>
        </authorList>
    </citation>
    <scope>NUCLEOTIDE SEQUENCE [LARGE SCALE GENOMIC DNA]</scope>
    <source>
        <strain evidence="4">ATCC BAA-887 / DSM 12427 / ZAS-2</strain>
    </source>
</reference>
<organism evidence="3 4">
    <name type="scientific">Treponema primitia (strain ATCC BAA-887 / DSM 12427 / ZAS-2)</name>
    <dbReference type="NCBI Taxonomy" id="545694"/>
    <lineage>
        <taxon>Bacteria</taxon>
        <taxon>Pseudomonadati</taxon>
        <taxon>Spirochaetota</taxon>
        <taxon>Spirochaetia</taxon>
        <taxon>Spirochaetales</taxon>
        <taxon>Treponemataceae</taxon>
        <taxon>Treponema</taxon>
    </lineage>
</organism>
<dbReference type="InterPro" id="IPR041682">
    <property type="entry name" value="AAA_14"/>
</dbReference>
<evidence type="ECO:0000259" key="2">
    <source>
        <dbReference type="Pfam" id="PF13635"/>
    </source>
</evidence>
<dbReference type="KEGG" id="tpi:TREPR_3574"/>
<keyword evidence="4" id="KW-1185">Reference proteome</keyword>
<dbReference type="PANTHER" id="PTHR33295">
    <property type="entry name" value="ATPASE"/>
    <property type="match status" value="1"/>
</dbReference>
<dbReference type="PANTHER" id="PTHR33295:SF20">
    <property type="entry name" value="ATPASE"/>
    <property type="match status" value="1"/>
</dbReference>
<dbReference type="InterPro" id="IPR027417">
    <property type="entry name" value="P-loop_NTPase"/>
</dbReference>
<gene>
    <name evidence="3" type="ordered locus">TREPR_3574</name>
</gene>
<dbReference type="Proteomes" id="UP000009223">
    <property type="component" value="Chromosome"/>
</dbReference>
<proteinExistence type="predicted"/>
<dbReference type="RefSeq" id="WP_015706724.1">
    <property type="nucleotide sequence ID" value="NC_015578.1"/>
</dbReference>
<dbReference type="OrthoDB" id="9801684at2"/>
<name>F5YIA1_TREPZ</name>
<dbReference type="Pfam" id="PF13173">
    <property type="entry name" value="AAA_14"/>
    <property type="match status" value="1"/>
</dbReference>
<accession>F5YIA1</accession>
<dbReference type="Pfam" id="PF13635">
    <property type="entry name" value="DUF4143"/>
    <property type="match status" value="1"/>
</dbReference>
<evidence type="ECO:0000259" key="1">
    <source>
        <dbReference type="Pfam" id="PF13173"/>
    </source>
</evidence>
<feature type="domain" description="AAA" evidence="1">
    <location>
        <begin position="20"/>
        <end position="149"/>
    </location>
</feature>
<dbReference type="InterPro" id="IPR025420">
    <property type="entry name" value="DUF4143"/>
</dbReference>